<evidence type="ECO:0000256" key="1">
    <source>
        <dbReference type="SAM" id="Phobius"/>
    </source>
</evidence>
<dbReference type="KEGG" id="bpl:BURPS1106A_0093"/>
<keyword evidence="1" id="KW-0812">Transmembrane</keyword>
<feature type="transmembrane region" description="Helical" evidence="1">
    <location>
        <begin position="74"/>
        <end position="97"/>
    </location>
</feature>
<keyword evidence="1" id="KW-0472">Membrane</keyword>
<dbReference type="HOGENOM" id="CLU_1092916_0_0_4"/>
<evidence type="ECO:0000313" key="3">
    <source>
        <dbReference type="Proteomes" id="UP000006738"/>
    </source>
</evidence>
<organism evidence="2 3">
    <name type="scientific">Burkholderia pseudomallei (strain 1106a)</name>
    <dbReference type="NCBI Taxonomy" id="357348"/>
    <lineage>
        <taxon>Bacteria</taxon>
        <taxon>Pseudomonadati</taxon>
        <taxon>Pseudomonadota</taxon>
        <taxon>Betaproteobacteria</taxon>
        <taxon>Burkholderiales</taxon>
        <taxon>Burkholderiaceae</taxon>
        <taxon>Burkholderia</taxon>
        <taxon>pseudomallei group</taxon>
    </lineage>
</organism>
<proteinExistence type="predicted"/>
<evidence type="ECO:0000313" key="2">
    <source>
        <dbReference type="EMBL" id="ABN91074.1"/>
    </source>
</evidence>
<keyword evidence="1" id="KW-1133">Transmembrane helix</keyword>
<protein>
    <submittedName>
        <fullName evidence="2">Uncharacterized protein</fullName>
    </submittedName>
</protein>
<feature type="transmembrane region" description="Helical" evidence="1">
    <location>
        <begin position="41"/>
        <end position="62"/>
    </location>
</feature>
<dbReference type="Proteomes" id="UP000006738">
    <property type="component" value="Chromosome I"/>
</dbReference>
<dbReference type="EMBL" id="CP000572">
    <property type="protein sequence ID" value="ABN91074.1"/>
    <property type="molecule type" value="Genomic_DNA"/>
</dbReference>
<reference evidence="2 3" key="1">
    <citation type="submission" date="2007-02" db="EMBL/GenBank/DDBJ databases">
        <authorList>
            <person name="DeShazer D."/>
            <person name="Woods D.E."/>
            <person name="Nierman W.C."/>
        </authorList>
    </citation>
    <scope>NUCLEOTIDE SEQUENCE [LARGE SCALE GENOMIC DNA]</scope>
    <source>
        <strain evidence="2 3">1106a</strain>
    </source>
</reference>
<sequence>MRIFRAGAARHDLPVLLVTFSQTKMSNADPIRKRYFDDVELADTATDWLFYVGAVLSVLSLLLDKSAYPRIYDWVQVGFLIDAVVLFVLGQVSRLYLTPRAEDKRRQDFFGRAFDVSLSHEVTDGYYNNDARDPNRKLAAQLLENSLFSKTIALSMARFERIKLLVYAVLWLVCVINRQSDLGVILAASQVVFSEQLVSRWLRLEWLRMRFEKTYDDVYRLFQSRPAASTFAAMALDSLTSYEAAKSTAGITLSSGTFDKLNPSISNEWTSIKALLKL</sequence>
<accession>A3NPV7</accession>
<gene>
    <name evidence="2" type="ordered locus">BURPS1106A_0093</name>
</gene>
<name>A3NPV7_BURP0</name>
<dbReference type="AlphaFoldDB" id="A3NPV7"/>